<dbReference type="Pfam" id="PF11777">
    <property type="entry name" value="DUF3316"/>
    <property type="match status" value="1"/>
</dbReference>
<reference evidence="1" key="1">
    <citation type="journal article" date="2015" name="BMC Genomics">
        <title>Genome mining reveals unlocked bioactive potential of marine Gram-negative bacteria.</title>
        <authorList>
            <person name="Machado H."/>
            <person name="Sonnenschein E.C."/>
            <person name="Melchiorsen J."/>
            <person name="Gram L."/>
        </authorList>
    </citation>
    <scope>NUCLEOTIDE SEQUENCE</scope>
    <source>
        <strain evidence="1">S2052</strain>
    </source>
</reference>
<evidence type="ECO:0000313" key="1">
    <source>
        <dbReference type="EMBL" id="KJY73234.1"/>
    </source>
</evidence>
<sequence length="120" mass="13113">MIKVVSIATILMIASTAATAGGYRMYSDTKVVNGDAATSKEAAYAQGRDIISKIDSMSAEELTGHLSIGLWQPEVTRSLEIKDSTVTLTEKMGADGQITYQPVVHVDYNYRSFDRDGNRF</sequence>
<name>A0A2A2MUV9_9VIBR</name>
<accession>A0A2A2MUV9</accession>
<dbReference type="InterPro" id="IPR016879">
    <property type="entry name" value="UCP028299"/>
</dbReference>
<protein>
    <submittedName>
        <fullName evidence="1">Uncharacterized protein</fullName>
    </submittedName>
</protein>
<dbReference type="RefSeq" id="WP_045985869.1">
    <property type="nucleotide sequence ID" value="NZ_CP063052.1"/>
</dbReference>
<dbReference type="AlphaFoldDB" id="A0A2A2MUV9"/>
<proteinExistence type="predicted"/>
<comment type="caution">
    <text evidence="1">The sequence shown here is derived from an EMBL/GenBank/DDBJ whole genome shotgun (WGS) entry which is preliminary data.</text>
</comment>
<dbReference type="PIRSF" id="PIRSF028299">
    <property type="entry name" value="UCP028299"/>
    <property type="match status" value="1"/>
</dbReference>
<gene>
    <name evidence="1" type="ORF">TW71_10685</name>
</gene>
<dbReference type="EMBL" id="JXXR01000011">
    <property type="protein sequence ID" value="KJY73234.1"/>
    <property type="molecule type" value="Genomic_DNA"/>
</dbReference>
<organism evidence="1">
    <name type="scientific">Vibrio coralliilyticus</name>
    <dbReference type="NCBI Taxonomy" id="190893"/>
    <lineage>
        <taxon>Bacteria</taxon>
        <taxon>Pseudomonadati</taxon>
        <taxon>Pseudomonadota</taxon>
        <taxon>Gammaproteobacteria</taxon>
        <taxon>Vibrionales</taxon>
        <taxon>Vibrionaceae</taxon>
        <taxon>Vibrio</taxon>
    </lineage>
</organism>